<dbReference type="SMART" id="SM00740">
    <property type="entry name" value="PASTA"/>
    <property type="match status" value="1"/>
</dbReference>
<evidence type="ECO:0000256" key="3">
    <source>
        <dbReference type="ARBA" id="ARBA00022679"/>
    </source>
</evidence>
<feature type="compositionally biased region" description="Low complexity" evidence="10">
    <location>
        <begin position="272"/>
        <end position="288"/>
    </location>
</feature>
<dbReference type="Gene3D" id="3.30.200.20">
    <property type="entry name" value="Phosphorylase Kinase, domain 1"/>
    <property type="match status" value="1"/>
</dbReference>
<evidence type="ECO:0000256" key="2">
    <source>
        <dbReference type="ARBA" id="ARBA00022527"/>
    </source>
</evidence>
<dbReference type="CDD" id="cd14014">
    <property type="entry name" value="STKc_PknB_like"/>
    <property type="match status" value="1"/>
</dbReference>
<dbReference type="Gene3D" id="3.30.10.20">
    <property type="match status" value="1"/>
</dbReference>
<reference evidence="13 14" key="1">
    <citation type="submission" date="2021-01" db="EMBL/GenBank/DDBJ databases">
        <title>Whole genome shotgun sequence of Catellatospora bangladeshensis NBRC 107357.</title>
        <authorList>
            <person name="Komaki H."/>
            <person name="Tamura T."/>
        </authorList>
    </citation>
    <scope>NUCLEOTIDE SEQUENCE [LARGE SCALE GENOMIC DNA]</scope>
    <source>
        <strain evidence="13 14">NBRC 107357</strain>
    </source>
</reference>
<sequence length="522" mass="53342">MLDPGVTLGGRYELLDLIARGGMGEVWRADDLVLGRRVAVKALLPALAGEAGFTARFRAEARAMAALSHPGIVEIYDYGHADGVAYLVMQFVEGESLRALVDRDGAVDPHLAMGLLAQAADAIHAAHRQGIVHRDVKPSNLLLRPDGRLALTDFGIARMVAGDRLTAADEILGTSSYLAPEQVTGAEIGPATDVYALGVVAYELVTGDRPFNADTPLAVALQHVNDDPPALPADVPRPVRALIMRALAKEPDERWPSAAALAQASRSAAHATRTAARAAAASAVSPSTENTAAADRPPHKRAAAAPSGSAASRPSRAVAPAGRAAPVPAGERSLADAMPPGHRRPLNAGPFRDRRLLAGAAGVLLLLVAALAYALTPSAGADPSGQDPGTAPSASTGTDPAAPPGTGPSGSTAPTPRATVTASSRPLPRPSGAHPSPAAPSSPAAPQSPATTTRTVPGMYGWREVEVVAELKRLGLIGTITYRATPDQCHVLEQSPAGGTVVAAGSTVDVVIATATDQCKQV</sequence>
<feature type="domain" description="PASTA" evidence="12">
    <location>
        <begin position="450"/>
        <end position="514"/>
    </location>
</feature>
<protein>
    <recommendedName>
        <fullName evidence="1">non-specific serine/threonine protein kinase</fullName>
        <ecNumber evidence="1">2.7.11.1</ecNumber>
    </recommendedName>
</protein>
<dbReference type="Pfam" id="PF00069">
    <property type="entry name" value="Pkinase"/>
    <property type="match status" value="1"/>
</dbReference>
<dbReference type="Pfam" id="PF03793">
    <property type="entry name" value="PASTA"/>
    <property type="match status" value="1"/>
</dbReference>
<dbReference type="GO" id="GO:0005524">
    <property type="term" value="F:ATP binding"/>
    <property type="evidence" value="ECO:0007669"/>
    <property type="project" value="UniProtKB-KW"/>
</dbReference>
<dbReference type="PROSITE" id="PS50011">
    <property type="entry name" value="PROTEIN_KINASE_DOM"/>
    <property type="match status" value="1"/>
</dbReference>
<dbReference type="InterPro" id="IPR000719">
    <property type="entry name" value="Prot_kinase_dom"/>
</dbReference>
<dbReference type="CDD" id="cd06577">
    <property type="entry name" value="PASTA_pknB"/>
    <property type="match status" value="1"/>
</dbReference>
<evidence type="ECO:0000256" key="1">
    <source>
        <dbReference type="ARBA" id="ARBA00012513"/>
    </source>
</evidence>
<evidence type="ECO:0000256" key="8">
    <source>
        <dbReference type="ARBA" id="ARBA00047899"/>
    </source>
</evidence>
<dbReference type="EC" id="2.7.11.1" evidence="1"/>
<evidence type="ECO:0000256" key="7">
    <source>
        <dbReference type="ARBA" id="ARBA00022840"/>
    </source>
</evidence>
<gene>
    <name evidence="13" type="ORF">Cba03nite_24070</name>
</gene>
<keyword evidence="7" id="KW-0067">ATP-binding</keyword>
<evidence type="ECO:0000313" key="14">
    <source>
        <dbReference type="Proteomes" id="UP000601223"/>
    </source>
</evidence>
<dbReference type="InterPro" id="IPR005543">
    <property type="entry name" value="PASTA_dom"/>
</dbReference>
<dbReference type="PANTHER" id="PTHR43289:SF6">
    <property type="entry name" value="SERINE_THREONINE-PROTEIN KINASE NEKL-3"/>
    <property type="match status" value="1"/>
</dbReference>
<dbReference type="FunFam" id="1.10.510.10:FF:000021">
    <property type="entry name" value="Serine/threonine protein kinase"/>
    <property type="match status" value="1"/>
</dbReference>
<feature type="compositionally biased region" description="Low complexity" evidence="10">
    <location>
        <begin position="430"/>
        <end position="450"/>
    </location>
</feature>
<evidence type="ECO:0000313" key="13">
    <source>
        <dbReference type="EMBL" id="GIF81058.1"/>
    </source>
</evidence>
<comment type="caution">
    <text evidence="13">The sequence shown here is derived from an EMBL/GenBank/DDBJ whole genome shotgun (WGS) entry which is preliminary data.</text>
</comment>
<keyword evidence="2" id="KW-0723">Serine/threonine-protein kinase</keyword>
<evidence type="ECO:0000256" key="6">
    <source>
        <dbReference type="ARBA" id="ARBA00022777"/>
    </source>
</evidence>
<accession>A0A8J3NIN9</accession>
<comment type="catalytic activity">
    <reaction evidence="8">
        <text>L-threonyl-[protein] + ATP = O-phospho-L-threonyl-[protein] + ADP + H(+)</text>
        <dbReference type="Rhea" id="RHEA:46608"/>
        <dbReference type="Rhea" id="RHEA-COMP:11060"/>
        <dbReference type="Rhea" id="RHEA-COMP:11605"/>
        <dbReference type="ChEBI" id="CHEBI:15378"/>
        <dbReference type="ChEBI" id="CHEBI:30013"/>
        <dbReference type="ChEBI" id="CHEBI:30616"/>
        <dbReference type="ChEBI" id="CHEBI:61977"/>
        <dbReference type="ChEBI" id="CHEBI:456216"/>
        <dbReference type="EC" id="2.7.11.1"/>
    </reaction>
</comment>
<dbReference type="PANTHER" id="PTHR43289">
    <property type="entry name" value="MITOGEN-ACTIVATED PROTEIN KINASE KINASE KINASE 20-RELATED"/>
    <property type="match status" value="1"/>
</dbReference>
<dbReference type="AlphaFoldDB" id="A0A8J3NIN9"/>
<keyword evidence="3" id="KW-0808">Transferase</keyword>
<keyword evidence="6" id="KW-0418">Kinase</keyword>
<keyword evidence="14" id="KW-1185">Reference proteome</keyword>
<dbReference type="EMBL" id="BONF01000011">
    <property type="protein sequence ID" value="GIF81058.1"/>
    <property type="molecule type" value="Genomic_DNA"/>
</dbReference>
<evidence type="ECO:0000256" key="10">
    <source>
        <dbReference type="SAM" id="MobiDB-lite"/>
    </source>
</evidence>
<organism evidence="13 14">
    <name type="scientific">Catellatospora bangladeshensis</name>
    <dbReference type="NCBI Taxonomy" id="310355"/>
    <lineage>
        <taxon>Bacteria</taxon>
        <taxon>Bacillati</taxon>
        <taxon>Actinomycetota</taxon>
        <taxon>Actinomycetes</taxon>
        <taxon>Micromonosporales</taxon>
        <taxon>Micromonosporaceae</taxon>
        <taxon>Catellatospora</taxon>
    </lineage>
</organism>
<comment type="catalytic activity">
    <reaction evidence="9">
        <text>L-seryl-[protein] + ATP = O-phospho-L-seryl-[protein] + ADP + H(+)</text>
        <dbReference type="Rhea" id="RHEA:17989"/>
        <dbReference type="Rhea" id="RHEA-COMP:9863"/>
        <dbReference type="Rhea" id="RHEA-COMP:11604"/>
        <dbReference type="ChEBI" id="CHEBI:15378"/>
        <dbReference type="ChEBI" id="CHEBI:29999"/>
        <dbReference type="ChEBI" id="CHEBI:30616"/>
        <dbReference type="ChEBI" id="CHEBI:83421"/>
        <dbReference type="ChEBI" id="CHEBI:456216"/>
        <dbReference type="EC" id="2.7.11.1"/>
    </reaction>
</comment>
<dbReference type="InterPro" id="IPR011009">
    <property type="entry name" value="Kinase-like_dom_sf"/>
</dbReference>
<evidence type="ECO:0000259" key="12">
    <source>
        <dbReference type="PROSITE" id="PS51178"/>
    </source>
</evidence>
<feature type="compositionally biased region" description="Low complexity" evidence="10">
    <location>
        <begin position="303"/>
        <end position="330"/>
    </location>
</feature>
<proteinExistence type="predicted"/>
<dbReference type="Gene3D" id="1.10.510.10">
    <property type="entry name" value="Transferase(Phosphotransferase) domain 1"/>
    <property type="match status" value="1"/>
</dbReference>
<feature type="region of interest" description="Disordered" evidence="10">
    <location>
        <begin position="272"/>
        <end position="347"/>
    </location>
</feature>
<dbReference type="PROSITE" id="PS51178">
    <property type="entry name" value="PASTA"/>
    <property type="match status" value="1"/>
</dbReference>
<evidence type="ECO:0000259" key="11">
    <source>
        <dbReference type="PROSITE" id="PS50011"/>
    </source>
</evidence>
<evidence type="ECO:0000256" key="5">
    <source>
        <dbReference type="ARBA" id="ARBA00022741"/>
    </source>
</evidence>
<dbReference type="FunFam" id="3.30.200.20:FF:000035">
    <property type="entry name" value="Serine/threonine protein kinase Stk1"/>
    <property type="match status" value="1"/>
</dbReference>
<keyword evidence="4" id="KW-0677">Repeat</keyword>
<dbReference type="InterPro" id="IPR008271">
    <property type="entry name" value="Ser/Thr_kinase_AS"/>
</dbReference>
<dbReference type="Proteomes" id="UP000601223">
    <property type="component" value="Unassembled WGS sequence"/>
</dbReference>
<keyword evidence="5" id="KW-0547">Nucleotide-binding</keyword>
<dbReference type="SMART" id="SM00220">
    <property type="entry name" value="S_TKc"/>
    <property type="match status" value="1"/>
</dbReference>
<evidence type="ECO:0000256" key="9">
    <source>
        <dbReference type="ARBA" id="ARBA00048679"/>
    </source>
</evidence>
<feature type="region of interest" description="Disordered" evidence="10">
    <location>
        <begin position="379"/>
        <end position="457"/>
    </location>
</feature>
<dbReference type="GO" id="GO:0004674">
    <property type="term" value="F:protein serine/threonine kinase activity"/>
    <property type="evidence" value="ECO:0007669"/>
    <property type="project" value="UniProtKB-KW"/>
</dbReference>
<dbReference type="GO" id="GO:0045717">
    <property type="term" value="P:negative regulation of fatty acid biosynthetic process"/>
    <property type="evidence" value="ECO:0007669"/>
    <property type="project" value="UniProtKB-ARBA"/>
</dbReference>
<dbReference type="SUPFAM" id="SSF56112">
    <property type="entry name" value="Protein kinase-like (PK-like)"/>
    <property type="match status" value="1"/>
</dbReference>
<feature type="domain" description="Protein kinase" evidence="11">
    <location>
        <begin position="12"/>
        <end position="273"/>
    </location>
</feature>
<name>A0A8J3NIN9_9ACTN</name>
<evidence type="ECO:0000256" key="4">
    <source>
        <dbReference type="ARBA" id="ARBA00022737"/>
    </source>
</evidence>
<dbReference type="PROSITE" id="PS00108">
    <property type="entry name" value="PROTEIN_KINASE_ST"/>
    <property type="match status" value="1"/>
</dbReference>
<dbReference type="RefSeq" id="WP_203745210.1">
    <property type="nucleotide sequence ID" value="NZ_BONF01000011.1"/>
</dbReference>
<feature type="compositionally biased region" description="Low complexity" evidence="10">
    <location>
        <begin position="390"/>
        <end position="400"/>
    </location>
</feature>